<evidence type="ECO:0000313" key="3">
    <source>
        <dbReference type="Proteomes" id="UP000283523"/>
    </source>
</evidence>
<keyword evidence="3" id="KW-1185">Reference proteome</keyword>
<feature type="transmembrane region" description="Helical" evidence="1">
    <location>
        <begin position="116"/>
        <end position="132"/>
    </location>
</feature>
<accession>A0A418M910</accession>
<sequence>MKSLSHLWVGLVLLPPALYFIFFSIYAINLPIGDDLIVILRFLIEWDWAGTATRKWHLLSQNFIEHRLVFTRLSALLTRWLSGELNFRLVMLVGNLCLVGILWLFSRPIVRTRTDWWYVLPVSLLLFQPIAYEGNFWAIASTNYMPVCFFGFLTFFLMGRQRLVWDGAAAVAATAATLTFANGLLIWPLGGLVLLLQRRFRSLVGWSVLTVLAFYLYYVGFDYVNRPDMVHKLVHLFPDVMANLLLLFGAFANPVDKSHVLNPADALPMALGALLFGWILYGLFVLIRQTPLLNGRRPVGTENPQRTYFLLGSGLFLLLSCCAFAAGRTFDNVVVSESRYRNFPVFLLVVGYAMALTVASSTWRPVVGRVAVVGALLFWLSSYVVYTPKLASMQRHRKAGVYNWIHNRSWAIYGDGGYFNRASMHLSNWTEQYAADWYKFPSYLTIPAASTQTKLCESRAVSATLNVTPGLDVLHVDYPECGSLGGEPYGMLQSGQAVWLFGIAKKTSLRRLLTEGEFETRHLTGDLILNTKSGVDLPAGKYRVGIALLKNDSLVAGTLVPNFTMQVASR</sequence>
<comment type="caution">
    <text evidence="2">The sequence shown here is derived from an EMBL/GenBank/DDBJ whole genome shotgun (WGS) entry which is preliminary data.</text>
</comment>
<feature type="transmembrane region" description="Helical" evidence="1">
    <location>
        <begin position="308"/>
        <end position="330"/>
    </location>
</feature>
<dbReference type="EMBL" id="QXED01000004">
    <property type="protein sequence ID" value="RIV22578.1"/>
    <property type="molecule type" value="Genomic_DNA"/>
</dbReference>
<feature type="transmembrane region" description="Helical" evidence="1">
    <location>
        <begin position="342"/>
        <end position="359"/>
    </location>
</feature>
<protein>
    <submittedName>
        <fullName evidence="2">Uncharacterized protein</fullName>
    </submittedName>
</protein>
<feature type="transmembrane region" description="Helical" evidence="1">
    <location>
        <begin position="366"/>
        <end position="386"/>
    </location>
</feature>
<organism evidence="2 3">
    <name type="scientific">Fibrisoma montanum</name>
    <dbReference type="NCBI Taxonomy" id="2305895"/>
    <lineage>
        <taxon>Bacteria</taxon>
        <taxon>Pseudomonadati</taxon>
        <taxon>Bacteroidota</taxon>
        <taxon>Cytophagia</taxon>
        <taxon>Cytophagales</taxon>
        <taxon>Spirosomataceae</taxon>
        <taxon>Fibrisoma</taxon>
    </lineage>
</organism>
<reference evidence="2 3" key="1">
    <citation type="submission" date="2018-08" db="EMBL/GenBank/DDBJ databases">
        <title>Fibrisoma montanum sp. nov., isolated from Danxia mountain soil.</title>
        <authorList>
            <person name="Huang Y."/>
        </authorList>
    </citation>
    <scope>NUCLEOTIDE SEQUENCE [LARGE SCALE GENOMIC DNA]</scope>
    <source>
        <strain evidence="2 3">HYT19</strain>
    </source>
</reference>
<dbReference type="OrthoDB" id="913445at2"/>
<proteinExistence type="predicted"/>
<feature type="transmembrane region" description="Helical" evidence="1">
    <location>
        <begin position="138"/>
        <end position="158"/>
    </location>
</feature>
<keyword evidence="1" id="KW-0812">Transmembrane</keyword>
<feature type="transmembrane region" description="Helical" evidence="1">
    <location>
        <begin position="203"/>
        <end position="221"/>
    </location>
</feature>
<dbReference type="AlphaFoldDB" id="A0A418M910"/>
<dbReference type="Proteomes" id="UP000283523">
    <property type="component" value="Unassembled WGS sequence"/>
</dbReference>
<evidence type="ECO:0000256" key="1">
    <source>
        <dbReference type="SAM" id="Phobius"/>
    </source>
</evidence>
<name>A0A418M910_9BACT</name>
<dbReference type="RefSeq" id="WP_119668761.1">
    <property type="nucleotide sequence ID" value="NZ_QXED01000004.1"/>
</dbReference>
<keyword evidence="1" id="KW-0472">Membrane</keyword>
<keyword evidence="1" id="KW-1133">Transmembrane helix</keyword>
<feature type="transmembrane region" description="Helical" evidence="1">
    <location>
        <begin position="266"/>
        <end position="287"/>
    </location>
</feature>
<feature type="transmembrane region" description="Helical" evidence="1">
    <location>
        <begin position="170"/>
        <end position="197"/>
    </location>
</feature>
<feature type="transmembrane region" description="Helical" evidence="1">
    <location>
        <begin position="7"/>
        <end position="28"/>
    </location>
</feature>
<gene>
    <name evidence="2" type="ORF">DYU11_16330</name>
</gene>
<feature type="transmembrane region" description="Helical" evidence="1">
    <location>
        <begin position="85"/>
        <end position="104"/>
    </location>
</feature>
<evidence type="ECO:0000313" key="2">
    <source>
        <dbReference type="EMBL" id="RIV22578.1"/>
    </source>
</evidence>
<feature type="transmembrane region" description="Helical" evidence="1">
    <location>
        <begin position="233"/>
        <end position="254"/>
    </location>
</feature>